<dbReference type="AlphaFoldDB" id="G0N0S7"/>
<evidence type="ECO:0000256" key="1">
    <source>
        <dbReference type="SAM" id="MobiDB-lite"/>
    </source>
</evidence>
<feature type="region of interest" description="Disordered" evidence="1">
    <location>
        <begin position="154"/>
        <end position="322"/>
    </location>
</feature>
<feature type="compositionally biased region" description="Low complexity" evidence="1">
    <location>
        <begin position="165"/>
        <end position="310"/>
    </location>
</feature>
<evidence type="ECO:0008006" key="5">
    <source>
        <dbReference type="Google" id="ProtNLM"/>
    </source>
</evidence>
<feature type="signal peptide" evidence="2">
    <location>
        <begin position="1"/>
        <end position="20"/>
    </location>
</feature>
<organism evidence="4">
    <name type="scientific">Caenorhabditis brenneri</name>
    <name type="common">Nematode worm</name>
    <dbReference type="NCBI Taxonomy" id="135651"/>
    <lineage>
        <taxon>Eukaryota</taxon>
        <taxon>Metazoa</taxon>
        <taxon>Ecdysozoa</taxon>
        <taxon>Nematoda</taxon>
        <taxon>Chromadorea</taxon>
        <taxon>Rhabditida</taxon>
        <taxon>Rhabditina</taxon>
        <taxon>Rhabditomorpha</taxon>
        <taxon>Rhabditoidea</taxon>
        <taxon>Rhabditidae</taxon>
        <taxon>Peloderinae</taxon>
        <taxon>Caenorhabditis</taxon>
    </lineage>
</organism>
<dbReference type="eggNOG" id="ENOG502RT91">
    <property type="taxonomic scope" value="Eukaryota"/>
</dbReference>
<feature type="chain" id="PRO_5003404927" description="DUF281 domain-containing protein" evidence="2">
    <location>
        <begin position="21"/>
        <end position="322"/>
    </location>
</feature>
<reference evidence="4" key="1">
    <citation type="submission" date="2011-07" db="EMBL/GenBank/DDBJ databases">
        <authorList>
            <consortium name="Caenorhabditis brenneri Sequencing and Analysis Consortium"/>
            <person name="Wilson R.K."/>
        </authorList>
    </citation>
    <scope>NUCLEOTIDE SEQUENCE [LARGE SCALE GENOMIC DNA]</scope>
    <source>
        <strain evidence="4">PB2801</strain>
    </source>
</reference>
<dbReference type="InParanoid" id="G0N0S7"/>
<evidence type="ECO:0000313" key="3">
    <source>
        <dbReference type="EMBL" id="EGT49216.1"/>
    </source>
</evidence>
<dbReference type="HOGENOM" id="CLU_912876_0_0_1"/>
<dbReference type="Proteomes" id="UP000008068">
    <property type="component" value="Unassembled WGS sequence"/>
</dbReference>
<dbReference type="STRING" id="135651.G0N0S7"/>
<dbReference type="EMBL" id="GL379825">
    <property type="protein sequence ID" value="EGT49216.1"/>
    <property type="molecule type" value="Genomic_DNA"/>
</dbReference>
<keyword evidence="2" id="KW-0732">Signal</keyword>
<keyword evidence="4" id="KW-1185">Reference proteome</keyword>
<sequence>MNLPVTIFSIFFVLFGVVRLQKESIHGKRSISQNHGVDKTRDFHSVRRSSGNLLSDDPNNCQDCEQYFSRNDKYNTTHTDVTEEYNSENGCLRVTIVCTSLTTCPLVYATQNNSLAPLTDDKLATVVMECIDQKWHYGDKVISAAGCVLNCNDAEPPQSRSKAATTTTSTTTTTTPTTTTVTTTTPEQTTTTTTPTTTTEITTTTTPTTTTVTTTTPEPTTTTTTPTTTTETTTTPEPTTTTTTTPTTTTVTTTTPEPTTTTTTTPTTTTETTTTPEPTTTTTELTTTSTESTTPCVTTEQPTTPAPTTTRANRGCHVAGSK</sequence>
<accession>G0N0S7</accession>
<proteinExistence type="predicted"/>
<name>G0N0S7_CAEBE</name>
<protein>
    <recommendedName>
        <fullName evidence="5">DUF281 domain-containing protein</fullName>
    </recommendedName>
</protein>
<gene>
    <name evidence="3" type="ORF">CAEBREN_06574</name>
</gene>
<evidence type="ECO:0000313" key="4">
    <source>
        <dbReference type="Proteomes" id="UP000008068"/>
    </source>
</evidence>
<evidence type="ECO:0000256" key="2">
    <source>
        <dbReference type="SAM" id="SignalP"/>
    </source>
</evidence>